<dbReference type="Proteomes" id="UP000320839">
    <property type="component" value="Chromosome"/>
</dbReference>
<sequence>MNEVFIIHYSISQPQTRKNHINHKYIRRCSEPDSTNSNNLILNSALNQLAEAAPLDML</sequence>
<proteinExistence type="predicted"/>
<evidence type="ECO:0000313" key="2">
    <source>
        <dbReference type="Proteomes" id="UP000320839"/>
    </source>
</evidence>
<gene>
    <name evidence="1" type="ORF">Pan153_08020</name>
</gene>
<accession>A0A518FIK6</accession>
<evidence type="ECO:0000313" key="1">
    <source>
        <dbReference type="EMBL" id="QDV16181.1"/>
    </source>
</evidence>
<protein>
    <submittedName>
        <fullName evidence="1">Uncharacterized protein</fullName>
    </submittedName>
</protein>
<dbReference type="EMBL" id="CP036317">
    <property type="protein sequence ID" value="QDV16181.1"/>
    <property type="molecule type" value="Genomic_DNA"/>
</dbReference>
<organism evidence="1 2">
    <name type="scientific">Gimesia panareensis</name>
    <dbReference type="NCBI Taxonomy" id="2527978"/>
    <lineage>
        <taxon>Bacteria</taxon>
        <taxon>Pseudomonadati</taxon>
        <taxon>Planctomycetota</taxon>
        <taxon>Planctomycetia</taxon>
        <taxon>Planctomycetales</taxon>
        <taxon>Planctomycetaceae</taxon>
        <taxon>Gimesia</taxon>
    </lineage>
</organism>
<dbReference type="AlphaFoldDB" id="A0A518FIK6"/>
<name>A0A518FIK6_9PLAN</name>
<reference evidence="1 2" key="1">
    <citation type="submission" date="2019-02" db="EMBL/GenBank/DDBJ databases">
        <title>Deep-cultivation of Planctomycetes and their phenomic and genomic characterization uncovers novel biology.</title>
        <authorList>
            <person name="Wiegand S."/>
            <person name="Jogler M."/>
            <person name="Boedeker C."/>
            <person name="Pinto D."/>
            <person name="Vollmers J."/>
            <person name="Rivas-Marin E."/>
            <person name="Kohn T."/>
            <person name="Peeters S.H."/>
            <person name="Heuer A."/>
            <person name="Rast P."/>
            <person name="Oberbeckmann S."/>
            <person name="Bunk B."/>
            <person name="Jeske O."/>
            <person name="Meyerdierks A."/>
            <person name="Storesund J.E."/>
            <person name="Kallscheuer N."/>
            <person name="Luecker S."/>
            <person name="Lage O.M."/>
            <person name="Pohl T."/>
            <person name="Merkel B.J."/>
            <person name="Hornburger P."/>
            <person name="Mueller R.-W."/>
            <person name="Bruemmer F."/>
            <person name="Labrenz M."/>
            <person name="Spormann A.M."/>
            <person name="Op den Camp H."/>
            <person name="Overmann J."/>
            <person name="Amann R."/>
            <person name="Jetten M.S.M."/>
            <person name="Mascher T."/>
            <person name="Medema M.H."/>
            <person name="Devos D.P."/>
            <person name="Kaster A.-K."/>
            <person name="Ovreas L."/>
            <person name="Rohde M."/>
            <person name="Galperin M.Y."/>
            <person name="Jogler C."/>
        </authorList>
    </citation>
    <scope>NUCLEOTIDE SEQUENCE [LARGE SCALE GENOMIC DNA]</scope>
    <source>
        <strain evidence="1 2">Pan153</strain>
    </source>
</reference>